<dbReference type="SUPFAM" id="SSF55785">
    <property type="entry name" value="PYP-like sensor domain (PAS domain)"/>
    <property type="match status" value="2"/>
</dbReference>
<dbReference type="GO" id="GO:0000155">
    <property type="term" value="F:phosphorelay sensor kinase activity"/>
    <property type="evidence" value="ECO:0007669"/>
    <property type="project" value="InterPro"/>
</dbReference>
<dbReference type="SUPFAM" id="SSF47384">
    <property type="entry name" value="Homodimeric domain of signal transducing histidine kinase"/>
    <property type="match status" value="1"/>
</dbReference>
<dbReference type="InterPro" id="IPR052162">
    <property type="entry name" value="Sensor_kinase/Photoreceptor"/>
</dbReference>
<evidence type="ECO:0000256" key="1">
    <source>
        <dbReference type="ARBA" id="ARBA00000085"/>
    </source>
</evidence>
<dbReference type="PROSITE" id="PS50112">
    <property type="entry name" value="PAS"/>
    <property type="match status" value="1"/>
</dbReference>
<dbReference type="EMBL" id="PVNL01000058">
    <property type="protein sequence ID" value="PRQ07129.1"/>
    <property type="molecule type" value="Genomic_DNA"/>
</dbReference>
<dbReference type="Pfam" id="PF02518">
    <property type="entry name" value="HATPase_c"/>
    <property type="match status" value="1"/>
</dbReference>
<dbReference type="CDD" id="cd00130">
    <property type="entry name" value="PAS"/>
    <property type="match status" value="1"/>
</dbReference>
<evidence type="ECO:0000313" key="8">
    <source>
        <dbReference type="EMBL" id="PRQ07129.1"/>
    </source>
</evidence>
<dbReference type="PANTHER" id="PTHR43304">
    <property type="entry name" value="PHYTOCHROME-LIKE PROTEIN CPH1"/>
    <property type="match status" value="1"/>
</dbReference>
<dbReference type="SMART" id="SM00388">
    <property type="entry name" value="HisKA"/>
    <property type="match status" value="1"/>
</dbReference>
<keyword evidence="4 8" id="KW-0808">Transferase</keyword>
<keyword evidence="5" id="KW-0418">Kinase</keyword>
<dbReference type="RefSeq" id="WP_106090149.1">
    <property type="nucleotide sequence ID" value="NZ_PVNL01000058.1"/>
</dbReference>
<dbReference type="NCBIfam" id="TIGR00229">
    <property type="entry name" value="sensory_box"/>
    <property type="match status" value="1"/>
</dbReference>
<protein>
    <recommendedName>
        <fullName evidence="2">histidine kinase</fullName>
        <ecNumber evidence="2">2.7.13.3</ecNumber>
    </recommendedName>
</protein>
<dbReference type="InterPro" id="IPR036890">
    <property type="entry name" value="HATPase_C_sf"/>
</dbReference>
<evidence type="ECO:0000256" key="5">
    <source>
        <dbReference type="ARBA" id="ARBA00022777"/>
    </source>
</evidence>
<dbReference type="Pfam" id="PF08448">
    <property type="entry name" value="PAS_4"/>
    <property type="match status" value="1"/>
</dbReference>
<dbReference type="Gene3D" id="3.30.450.20">
    <property type="entry name" value="PAS domain"/>
    <property type="match status" value="2"/>
</dbReference>
<feature type="domain" description="PAS" evidence="7">
    <location>
        <begin position="341"/>
        <end position="385"/>
    </location>
</feature>
<organism evidence="8 9">
    <name type="scientific">Enhygromyxa salina</name>
    <dbReference type="NCBI Taxonomy" id="215803"/>
    <lineage>
        <taxon>Bacteria</taxon>
        <taxon>Pseudomonadati</taxon>
        <taxon>Myxococcota</taxon>
        <taxon>Polyangia</taxon>
        <taxon>Nannocystales</taxon>
        <taxon>Nannocystaceae</taxon>
        <taxon>Enhygromyxa</taxon>
    </lineage>
</organism>
<dbReference type="PANTHER" id="PTHR43304:SF1">
    <property type="entry name" value="PAC DOMAIN-CONTAINING PROTEIN"/>
    <property type="match status" value="1"/>
</dbReference>
<dbReference type="CDD" id="cd00082">
    <property type="entry name" value="HisKA"/>
    <property type="match status" value="1"/>
</dbReference>
<feature type="domain" description="Histidine kinase" evidence="6">
    <location>
        <begin position="455"/>
        <end position="680"/>
    </location>
</feature>
<comment type="catalytic activity">
    <reaction evidence="1">
        <text>ATP + protein L-histidine = ADP + protein N-phospho-L-histidine.</text>
        <dbReference type="EC" id="2.7.13.3"/>
    </reaction>
</comment>
<accession>A0A2S9YQ00</accession>
<dbReference type="PRINTS" id="PR00344">
    <property type="entry name" value="BCTRLSENSOR"/>
</dbReference>
<dbReference type="Gene3D" id="3.30.565.10">
    <property type="entry name" value="Histidine kinase-like ATPase, C-terminal domain"/>
    <property type="match status" value="1"/>
</dbReference>
<evidence type="ECO:0000313" key="9">
    <source>
        <dbReference type="Proteomes" id="UP000238823"/>
    </source>
</evidence>
<evidence type="ECO:0000259" key="7">
    <source>
        <dbReference type="PROSITE" id="PS50112"/>
    </source>
</evidence>
<dbReference type="InterPro" id="IPR013655">
    <property type="entry name" value="PAS_fold_3"/>
</dbReference>
<sequence length="696" mass="75790">MSALDPQRILAAIQVVHDRFVSDRNDTARGEVLAAALTGVLELTDSAIGFIARIRTISTGSVLSPECVLAIDTQRHAKVVKWLQDTLAAGATGETIPRPLANLARTTEPLLLDYEPRLPALDNLMAIPLSRHGRRWQPVAILAVANRPGGFHSNLVAPLAPLLSACGTVLKAYEDADERAAREAELERSEQRFRTFMDASPCIAYITDPERRVVWASRAFAQQFQIDVNAAIGRAEDDLLPGGMAARTGVIHEQARVADGFVDMLEPIVDANGAVHWWQGAKFPIDGAAGERLVGSLALDVSDNVRMTETLREREAALAESQELARLGRWNWVLETNKLTWDSQFERLCGRPSGDAMGIEDLLDLLHPDDIAPTRRALDKLIDDEARLNLEHRLLVDGEIRELFVVARVRRELEEGAVVLGVAQDVSDRRKLERSRRELDSKARKFESLSVLTGGMAHEFSSLLAGILGNAGIALDDMDHESLAAVCVQDIEAAAERATELTQQMLAFSGRGQFVPEEFELSSLITDFAEVLHAAISESVSIRLSLHPDLPEIEADRAQLRQLIMNLVVNGSEAIGPVAGELTLSTGVDEFGPELLATLVERPEFGPGTYVWLELRDTGSGMDHATQARIFEPFFSTKLAGRGLGLPAVRGIVRSHGGGILVESAPGAGARFRVLLPPARIAAAAQSSERWSRNAT</sequence>
<dbReference type="Gene3D" id="1.10.287.130">
    <property type="match status" value="1"/>
</dbReference>
<dbReference type="InterPro" id="IPR000014">
    <property type="entry name" value="PAS"/>
</dbReference>
<gene>
    <name evidence="8" type="primary">virA_1</name>
    <name evidence="8" type="ORF">ENSA7_31440</name>
</gene>
<dbReference type="AlphaFoldDB" id="A0A2S9YQ00"/>
<dbReference type="InterPro" id="IPR003594">
    <property type="entry name" value="HATPase_dom"/>
</dbReference>
<dbReference type="Pfam" id="PF08447">
    <property type="entry name" value="PAS_3"/>
    <property type="match status" value="1"/>
</dbReference>
<dbReference type="PROSITE" id="PS50109">
    <property type="entry name" value="HIS_KIN"/>
    <property type="match status" value="1"/>
</dbReference>
<comment type="caution">
    <text evidence="8">The sequence shown here is derived from an EMBL/GenBank/DDBJ whole genome shotgun (WGS) entry which is preliminary data.</text>
</comment>
<evidence type="ECO:0000256" key="3">
    <source>
        <dbReference type="ARBA" id="ARBA00022553"/>
    </source>
</evidence>
<evidence type="ECO:0000256" key="4">
    <source>
        <dbReference type="ARBA" id="ARBA00022679"/>
    </source>
</evidence>
<dbReference type="Proteomes" id="UP000238823">
    <property type="component" value="Unassembled WGS sequence"/>
</dbReference>
<proteinExistence type="predicted"/>
<dbReference type="InterPro" id="IPR036097">
    <property type="entry name" value="HisK_dim/P_sf"/>
</dbReference>
<dbReference type="EC" id="2.7.13.3" evidence="2"/>
<evidence type="ECO:0000259" key="6">
    <source>
        <dbReference type="PROSITE" id="PS50109"/>
    </source>
</evidence>
<keyword evidence="3" id="KW-0597">Phosphoprotein</keyword>
<dbReference type="SMART" id="SM00091">
    <property type="entry name" value="PAS"/>
    <property type="match status" value="2"/>
</dbReference>
<reference evidence="8 9" key="1">
    <citation type="submission" date="2018-03" db="EMBL/GenBank/DDBJ databases">
        <title>Draft Genome Sequences of the Obligatory Marine Myxobacteria Enhygromyxa salina SWB007.</title>
        <authorList>
            <person name="Poehlein A."/>
            <person name="Moghaddam J.A."/>
            <person name="Harms H."/>
            <person name="Alanjari M."/>
            <person name="Koenig G.M."/>
            <person name="Daniel R."/>
            <person name="Schaeberle T.F."/>
        </authorList>
    </citation>
    <scope>NUCLEOTIDE SEQUENCE [LARGE SCALE GENOMIC DNA]</scope>
    <source>
        <strain evidence="8 9">SWB007</strain>
    </source>
</reference>
<dbReference type="InterPro" id="IPR004358">
    <property type="entry name" value="Sig_transdc_His_kin-like_C"/>
</dbReference>
<evidence type="ECO:0000256" key="2">
    <source>
        <dbReference type="ARBA" id="ARBA00012438"/>
    </source>
</evidence>
<dbReference type="SUPFAM" id="SSF55874">
    <property type="entry name" value="ATPase domain of HSP90 chaperone/DNA topoisomerase II/histidine kinase"/>
    <property type="match status" value="1"/>
</dbReference>
<dbReference type="InterPro" id="IPR003661">
    <property type="entry name" value="HisK_dim/P_dom"/>
</dbReference>
<name>A0A2S9YQ00_9BACT</name>
<dbReference type="InterPro" id="IPR013656">
    <property type="entry name" value="PAS_4"/>
</dbReference>
<dbReference type="OrthoDB" id="5480273at2"/>
<dbReference type="SMART" id="SM00387">
    <property type="entry name" value="HATPase_c"/>
    <property type="match status" value="1"/>
</dbReference>
<dbReference type="InterPro" id="IPR005467">
    <property type="entry name" value="His_kinase_dom"/>
</dbReference>
<dbReference type="InterPro" id="IPR035965">
    <property type="entry name" value="PAS-like_dom_sf"/>
</dbReference>